<reference evidence="2" key="2">
    <citation type="journal article" date="2016" name="PLoS ONE">
        <title>Comparison of O-Antigen Gene Clusters of All O-Serogroups of Escherichia coli and Proposal for Adopting a New Nomenclature for O-Typing.</title>
        <authorList>
            <person name="DebRoy C."/>
            <person name="Fratamico P.M."/>
            <person name="Yan X."/>
            <person name="Baranzoni G."/>
            <person name="Liu Y."/>
            <person name="Needleman D.S."/>
            <person name="Tebbs R."/>
            <person name="O'Connell C.D."/>
            <person name="Allred A."/>
            <person name="Swimley M."/>
            <person name="Mwangi M."/>
            <person name="Kapur V."/>
            <person name="Raygoza Garay J.A."/>
            <person name="Roberts E.L."/>
            <person name="Katani R."/>
        </authorList>
    </citation>
    <scope>NUCLEOTIDE SEQUENCE</scope>
    <source>
        <strain evidence="2">1792-54</strain>
    </source>
</reference>
<dbReference type="AlphaFoldDB" id="A0A0A0H745"/>
<evidence type="ECO:0000259" key="1">
    <source>
        <dbReference type="Pfam" id="PF00534"/>
    </source>
</evidence>
<feature type="domain" description="Glycosyl transferase family 1" evidence="1">
    <location>
        <begin position="189"/>
        <end position="346"/>
    </location>
</feature>
<dbReference type="EMBL" id="KJ778796">
    <property type="protein sequence ID" value="AIG62719.1"/>
    <property type="molecule type" value="Genomic_DNA"/>
</dbReference>
<keyword evidence="3" id="KW-0808">Transferase</keyword>
<dbReference type="EMBL" id="AB812069">
    <property type="protein sequence ID" value="BAQ01859.1"/>
    <property type="molecule type" value="Genomic_DNA"/>
</dbReference>
<dbReference type="RefSeq" id="WP_001537245.1">
    <property type="nucleotide sequence ID" value="NZ_CAMPTK010000025.1"/>
</dbReference>
<gene>
    <name evidence="2" type="primary">pglH</name>
</gene>
<sequence>MRNKISIVTTNITNNGGTERVIANVANSLSEIYDIRIYSLSTTEGECFYPLNERIHIKHMGMMCYEHEKSVLKKTIKKLINIFYSINEFKNIKSNYIIGVNKNINILLVLSFLLNYKRKRDYKLIGWEHFAHNAPMSLFTRILRDLLYKYLDDLIVLTKFDEEYYKAKKIKTTVIENAYTAMDVDNLKTVSKGNIILSIGRHTSQKRFDKLLYIWKEIVKKNDRLKLRIVGDGPLLDENKKLAQKLNLSDSVVFAPPTKKINEEYQNASLFLMTSDYEAFPMVLLEALKNGLPCIAFDCDTGPRDIIVNGVDGFVIPLNDSLKFVEKTTDVMNNENLRYQLSSNAKANVERFNEEHISKKWLIKLKQLQ</sequence>
<dbReference type="InterPro" id="IPR001296">
    <property type="entry name" value="Glyco_trans_1"/>
</dbReference>
<name>A0A0A0H745_ECOLX</name>
<dbReference type="PANTHER" id="PTHR12526:SF630">
    <property type="entry name" value="GLYCOSYLTRANSFERASE"/>
    <property type="match status" value="1"/>
</dbReference>
<dbReference type="Gene3D" id="3.40.50.2000">
    <property type="entry name" value="Glycogen Phosphorylase B"/>
    <property type="match status" value="2"/>
</dbReference>
<reference evidence="3" key="1">
    <citation type="journal article" date="2014" name="DNA Res.">
        <title>A complete view of the genetic diversity of the Escherichia coli O-antigen biosynthesis gene cluster.</title>
        <authorList>
            <person name="Iguchi A."/>
            <person name="Iyoda S."/>
            <person name="Kikuchi T."/>
            <person name="Ogura Y."/>
            <person name="Katsura K."/>
            <person name="Ohnishi M."/>
            <person name="Hayashi T."/>
            <person name="Thomson N.R."/>
        </authorList>
    </citation>
    <scope>NUCLEOTIDE SEQUENCE</scope>
    <source>
        <strain evidence="3">1792-54</strain>
    </source>
</reference>
<dbReference type="Pfam" id="PF00534">
    <property type="entry name" value="Glycos_transf_1"/>
    <property type="match status" value="1"/>
</dbReference>
<proteinExistence type="predicted"/>
<dbReference type="BioCyc" id="MetaCyc:MONOMER-21588"/>
<organism evidence="3">
    <name type="scientific">Escherichia coli</name>
    <dbReference type="NCBI Taxonomy" id="562"/>
    <lineage>
        <taxon>Bacteria</taxon>
        <taxon>Pseudomonadati</taxon>
        <taxon>Pseudomonadota</taxon>
        <taxon>Gammaproteobacteria</taxon>
        <taxon>Enterobacterales</taxon>
        <taxon>Enterobacteriaceae</taxon>
        <taxon>Escherichia</taxon>
    </lineage>
</organism>
<evidence type="ECO:0000313" key="3">
    <source>
        <dbReference type="EMBL" id="BAQ01859.1"/>
    </source>
</evidence>
<dbReference type="GO" id="GO:1901135">
    <property type="term" value="P:carbohydrate derivative metabolic process"/>
    <property type="evidence" value="ECO:0007669"/>
    <property type="project" value="UniProtKB-ARBA"/>
</dbReference>
<protein>
    <submittedName>
        <fullName evidence="2">GalNAc-alpha-(1-&gt;Feature gb|4)-GalNAc-alpha-(1-&gt;Feature gb|3)-diNAcBac-PP-undecaprenol alpha-1,4-N-acetyl-D-galactosaminyltransferase</fullName>
    </submittedName>
    <submittedName>
        <fullName evidence="3">Putative glycosyltransferase</fullName>
    </submittedName>
</protein>
<accession>A0A0A0H745</accession>
<dbReference type="CDD" id="cd03820">
    <property type="entry name" value="GT4_AmsD-like"/>
    <property type="match status" value="1"/>
</dbReference>
<dbReference type="PANTHER" id="PTHR12526">
    <property type="entry name" value="GLYCOSYLTRANSFERASE"/>
    <property type="match status" value="1"/>
</dbReference>
<dbReference type="SUPFAM" id="SSF53756">
    <property type="entry name" value="UDP-Glycosyltransferase/glycogen phosphorylase"/>
    <property type="match status" value="1"/>
</dbReference>
<dbReference type="GO" id="GO:0016757">
    <property type="term" value="F:glycosyltransferase activity"/>
    <property type="evidence" value="ECO:0007669"/>
    <property type="project" value="InterPro"/>
</dbReference>
<evidence type="ECO:0000313" key="2">
    <source>
        <dbReference type="EMBL" id="AIG62719.1"/>
    </source>
</evidence>